<evidence type="ECO:0000256" key="11">
    <source>
        <dbReference type="RuleBase" id="RU363036"/>
    </source>
</evidence>
<dbReference type="GO" id="GO:0004831">
    <property type="term" value="F:tyrosine-tRNA ligase activity"/>
    <property type="evidence" value="ECO:0007669"/>
    <property type="project" value="UniProtKB-UniRule"/>
</dbReference>
<name>A0A0G0VDC0_9BACT</name>
<evidence type="ECO:0000256" key="7">
    <source>
        <dbReference type="ARBA" id="ARBA00023146"/>
    </source>
</evidence>
<evidence type="ECO:0000259" key="12">
    <source>
        <dbReference type="SMART" id="SM00363"/>
    </source>
</evidence>
<protein>
    <recommendedName>
        <fullName evidence="1 9">Tyrosine--tRNA ligase</fullName>
        <ecNumber evidence="1 9">6.1.1.1</ecNumber>
    </recommendedName>
</protein>
<accession>A0A0G0VDC0</accession>
<gene>
    <name evidence="13" type="ORF">UU50_C0014G0021</name>
</gene>
<dbReference type="InterPro" id="IPR024088">
    <property type="entry name" value="Tyr-tRNA-ligase_bac-type"/>
</dbReference>
<dbReference type="Gene3D" id="3.10.290.10">
    <property type="entry name" value="RNA-binding S4 domain"/>
    <property type="match status" value="1"/>
</dbReference>
<dbReference type="InterPro" id="IPR054608">
    <property type="entry name" value="SYY-like_C"/>
</dbReference>
<dbReference type="SUPFAM" id="SSF52374">
    <property type="entry name" value="Nucleotidylyl transferase"/>
    <property type="match status" value="1"/>
</dbReference>
<evidence type="ECO:0000256" key="10">
    <source>
        <dbReference type="PROSITE-ProRule" id="PRU00182"/>
    </source>
</evidence>
<evidence type="ECO:0000256" key="6">
    <source>
        <dbReference type="ARBA" id="ARBA00022917"/>
    </source>
</evidence>
<evidence type="ECO:0000256" key="8">
    <source>
        <dbReference type="ARBA" id="ARBA00048248"/>
    </source>
</evidence>
<dbReference type="InterPro" id="IPR002307">
    <property type="entry name" value="Tyr-tRNA-ligase"/>
</dbReference>
<dbReference type="GO" id="GO:0006437">
    <property type="term" value="P:tyrosyl-tRNA aminoacylation"/>
    <property type="evidence" value="ECO:0007669"/>
    <property type="project" value="UniProtKB-UniRule"/>
</dbReference>
<sequence>MSVSKDQNKIQEILTRGVEQVYPKSEMLGARLKEGKKLRLYVGIDPTGKDLHIGHALQLRKLKQFQDLGHEVIMLIGSFTGMIGDPTDKSAARQKLTRQQVLENAATYKKQASRILSFSGKNPAKIMFNHKWLGKLTFEEIVDLASNFTVQQMLERDMFDRRLKEGKPIYLHEFFYPLMQGYDSVAMDVDLEVGGSDQTFNMLAGRTLMKAVNNKEKMVMTLKLITNDEGKKMSKSEGGFVALNDAPKEMYGKIMAMDDSVIIPYFELATDVSMSEIAGKKIQMEQGVNPRDIKADLAFAVVRLFHDEKSAQVAREHFATVFQKHETPEEMNEVNVSAPEPILDVLVRSRLVMSKNEARRMIEQGGVKLDGAVVENIDLTVEGTPEGKVLQKGKRHFVKLVK</sequence>
<evidence type="ECO:0000256" key="5">
    <source>
        <dbReference type="ARBA" id="ARBA00022884"/>
    </source>
</evidence>
<comment type="catalytic activity">
    <reaction evidence="8">
        <text>tRNA(Tyr) + L-tyrosine + ATP = L-tyrosyl-tRNA(Tyr) + AMP + diphosphate + H(+)</text>
        <dbReference type="Rhea" id="RHEA:10220"/>
        <dbReference type="Rhea" id="RHEA-COMP:9706"/>
        <dbReference type="Rhea" id="RHEA-COMP:9707"/>
        <dbReference type="ChEBI" id="CHEBI:15378"/>
        <dbReference type="ChEBI" id="CHEBI:30616"/>
        <dbReference type="ChEBI" id="CHEBI:33019"/>
        <dbReference type="ChEBI" id="CHEBI:58315"/>
        <dbReference type="ChEBI" id="CHEBI:78442"/>
        <dbReference type="ChEBI" id="CHEBI:78536"/>
        <dbReference type="ChEBI" id="CHEBI:456215"/>
        <dbReference type="EC" id="6.1.1.1"/>
    </reaction>
</comment>
<dbReference type="EC" id="6.1.1.1" evidence="1 9"/>
<dbReference type="GO" id="GO:0005829">
    <property type="term" value="C:cytosol"/>
    <property type="evidence" value="ECO:0007669"/>
    <property type="project" value="TreeGrafter"/>
</dbReference>
<evidence type="ECO:0000256" key="9">
    <source>
        <dbReference type="NCBIfam" id="TIGR00234"/>
    </source>
</evidence>
<dbReference type="CDD" id="cd00165">
    <property type="entry name" value="S4"/>
    <property type="match status" value="1"/>
</dbReference>
<dbReference type="CDD" id="cd00805">
    <property type="entry name" value="TyrRS_core"/>
    <property type="match status" value="1"/>
</dbReference>
<proteinExistence type="inferred from homology"/>
<keyword evidence="7 11" id="KW-0030">Aminoacyl-tRNA synthetase</keyword>
<dbReference type="PROSITE" id="PS00178">
    <property type="entry name" value="AA_TRNA_LIGASE_I"/>
    <property type="match status" value="1"/>
</dbReference>
<keyword evidence="6 11" id="KW-0648">Protein biosynthesis</keyword>
<dbReference type="AlphaFoldDB" id="A0A0G0VDC0"/>
<dbReference type="NCBIfam" id="TIGR00234">
    <property type="entry name" value="tyrS"/>
    <property type="match status" value="1"/>
</dbReference>
<evidence type="ECO:0000313" key="13">
    <source>
        <dbReference type="EMBL" id="KKR98889.1"/>
    </source>
</evidence>
<comment type="caution">
    <text evidence="13">The sequence shown here is derived from an EMBL/GenBank/DDBJ whole genome shotgun (WGS) entry which is preliminary data.</text>
</comment>
<dbReference type="PANTHER" id="PTHR11766:SF1">
    <property type="entry name" value="TYROSINE--TRNA LIGASE"/>
    <property type="match status" value="1"/>
</dbReference>
<feature type="domain" description="RNA-binding S4" evidence="12">
    <location>
        <begin position="341"/>
        <end position="402"/>
    </location>
</feature>
<dbReference type="InterPro" id="IPR036986">
    <property type="entry name" value="S4_RNA-bd_sf"/>
</dbReference>
<keyword evidence="3 11" id="KW-0547">Nucleotide-binding</keyword>
<dbReference type="EMBL" id="LCAW01000014">
    <property type="protein sequence ID" value="KKR98889.1"/>
    <property type="molecule type" value="Genomic_DNA"/>
</dbReference>
<dbReference type="InterPro" id="IPR001412">
    <property type="entry name" value="aa-tRNA-synth_I_CS"/>
</dbReference>
<dbReference type="SMART" id="SM00363">
    <property type="entry name" value="S4"/>
    <property type="match status" value="1"/>
</dbReference>
<dbReference type="GO" id="GO:0005524">
    <property type="term" value="F:ATP binding"/>
    <property type="evidence" value="ECO:0007669"/>
    <property type="project" value="UniProtKB-KW"/>
</dbReference>
<dbReference type="Gene3D" id="1.10.240.10">
    <property type="entry name" value="Tyrosyl-Transfer RNA Synthetase"/>
    <property type="match status" value="1"/>
</dbReference>
<evidence type="ECO:0000256" key="3">
    <source>
        <dbReference type="ARBA" id="ARBA00022741"/>
    </source>
</evidence>
<evidence type="ECO:0000256" key="4">
    <source>
        <dbReference type="ARBA" id="ARBA00022840"/>
    </source>
</evidence>
<dbReference type="PANTHER" id="PTHR11766">
    <property type="entry name" value="TYROSYL-TRNA SYNTHETASE"/>
    <property type="match status" value="1"/>
</dbReference>
<comment type="similarity">
    <text evidence="11">Belongs to the class-I aminoacyl-tRNA synthetase family.</text>
</comment>
<dbReference type="InterPro" id="IPR002305">
    <property type="entry name" value="aa-tRNA-synth_Ic"/>
</dbReference>
<dbReference type="GO" id="GO:0003723">
    <property type="term" value="F:RNA binding"/>
    <property type="evidence" value="ECO:0007669"/>
    <property type="project" value="UniProtKB-KW"/>
</dbReference>
<dbReference type="Pfam" id="PF00579">
    <property type="entry name" value="tRNA-synt_1b"/>
    <property type="match status" value="1"/>
</dbReference>
<dbReference type="InterPro" id="IPR014729">
    <property type="entry name" value="Rossmann-like_a/b/a_fold"/>
</dbReference>
<dbReference type="Proteomes" id="UP000033930">
    <property type="component" value="Unassembled WGS sequence"/>
</dbReference>
<evidence type="ECO:0000313" key="14">
    <source>
        <dbReference type="Proteomes" id="UP000033930"/>
    </source>
</evidence>
<keyword evidence="4 11" id="KW-0067">ATP-binding</keyword>
<keyword evidence="5 10" id="KW-0694">RNA-binding</keyword>
<evidence type="ECO:0000256" key="1">
    <source>
        <dbReference type="ARBA" id="ARBA00013160"/>
    </source>
</evidence>
<dbReference type="InterPro" id="IPR002942">
    <property type="entry name" value="S4_RNA-bd"/>
</dbReference>
<dbReference type="PATRIC" id="fig|1618983.3.peg.658"/>
<keyword evidence="2 11" id="KW-0436">Ligase</keyword>
<dbReference type="Pfam" id="PF22421">
    <property type="entry name" value="SYY_C-terminal"/>
    <property type="match status" value="1"/>
</dbReference>
<organism evidence="13 14">
    <name type="scientific">Candidatus Uhrbacteria bacterium GW2011_GWC1_41_20</name>
    <dbReference type="NCBI Taxonomy" id="1618983"/>
    <lineage>
        <taxon>Bacteria</taxon>
        <taxon>Candidatus Uhriibacteriota</taxon>
    </lineage>
</organism>
<dbReference type="PRINTS" id="PR01040">
    <property type="entry name" value="TRNASYNTHTYR"/>
</dbReference>
<reference evidence="13 14" key="1">
    <citation type="journal article" date="2015" name="Nature">
        <title>rRNA introns, odd ribosomes, and small enigmatic genomes across a large radiation of phyla.</title>
        <authorList>
            <person name="Brown C.T."/>
            <person name="Hug L.A."/>
            <person name="Thomas B.C."/>
            <person name="Sharon I."/>
            <person name="Castelle C.J."/>
            <person name="Singh A."/>
            <person name="Wilkins M.J."/>
            <person name="Williams K.H."/>
            <person name="Banfield J.F."/>
        </authorList>
    </citation>
    <scope>NUCLEOTIDE SEQUENCE [LARGE SCALE GENOMIC DNA]</scope>
</reference>
<dbReference type="PROSITE" id="PS50889">
    <property type="entry name" value="S4"/>
    <property type="match status" value="1"/>
</dbReference>
<dbReference type="Gene3D" id="3.40.50.620">
    <property type="entry name" value="HUPs"/>
    <property type="match status" value="1"/>
</dbReference>
<dbReference type="SUPFAM" id="SSF55174">
    <property type="entry name" value="Alpha-L RNA-binding motif"/>
    <property type="match status" value="1"/>
</dbReference>
<evidence type="ECO:0000256" key="2">
    <source>
        <dbReference type="ARBA" id="ARBA00022598"/>
    </source>
</evidence>